<keyword evidence="3" id="KW-0808">Transferase</keyword>
<name>A0A0B7GXL6_TREPH</name>
<reference evidence="5" key="1">
    <citation type="submission" date="2015-01" db="EMBL/GenBank/DDBJ databases">
        <authorList>
            <person name="Manzoor Shahid"/>
            <person name="Zubair Saima"/>
        </authorList>
    </citation>
    <scope>NUCLEOTIDE SEQUENCE [LARGE SCALE GENOMIC DNA]</scope>
    <source>
        <strain evidence="5">V1</strain>
    </source>
</reference>
<feature type="domain" description="CheR-type methyltransferase" evidence="1">
    <location>
        <begin position="233"/>
        <end position="447"/>
    </location>
</feature>
<dbReference type="PROSITE" id="PS50123">
    <property type="entry name" value="CHER"/>
    <property type="match status" value="1"/>
</dbReference>
<dbReference type="SMART" id="SM00138">
    <property type="entry name" value="MeTrc"/>
    <property type="match status" value="1"/>
</dbReference>
<dbReference type="PANTHER" id="PTHR22617:SF23">
    <property type="entry name" value="CHEMOTAXIS PROTEIN CHEW"/>
    <property type="match status" value="1"/>
</dbReference>
<dbReference type="Gene3D" id="2.30.30.40">
    <property type="entry name" value="SH3 Domains"/>
    <property type="match status" value="1"/>
</dbReference>
<dbReference type="Gene3D" id="3.40.50.150">
    <property type="entry name" value="Vaccinia Virus protein VP39"/>
    <property type="match status" value="1"/>
</dbReference>
<organism evidence="3 5">
    <name type="scientific">Treponema phagedenis</name>
    <dbReference type="NCBI Taxonomy" id="162"/>
    <lineage>
        <taxon>Bacteria</taxon>
        <taxon>Pseudomonadati</taxon>
        <taxon>Spirochaetota</taxon>
        <taxon>Spirochaetia</taxon>
        <taxon>Spirochaetales</taxon>
        <taxon>Treponemataceae</taxon>
        <taxon>Treponema</taxon>
    </lineage>
</organism>
<gene>
    <name evidence="3" type="primary">cheR</name>
    <name evidence="4" type="ORF">FUT82_13980</name>
    <name evidence="3" type="ORF">TPHV1_180036</name>
</gene>
<dbReference type="GO" id="GO:0008983">
    <property type="term" value="F:protein-glutamate O-methyltransferase activity"/>
    <property type="evidence" value="ECO:0007669"/>
    <property type="project" value="UniProtKB-EC"/>
</dbReference>
<dbReference type="Proteomes" id="UP000323594">
    <property type="component" value="Chromosome"/>
</dbReference>
<dbReference type="InterPro" id="IPR036061">
    <property type="entry name" value="CheW-like_dom_sf"/>
</dbReference>
<dbReference type="OrthoDB" id="9794382at2"/>
<dbReference type="InterPro" id="IPR029063">
    <property type="entry name" value="SAM-dependent_MTases_sf"/>
</dbReference>
<dbReference type="GO" id="GO:0006935">
    <property type="term" value="P:chemotaxis"/>
    <property type="evidence" value="ECO:0007669"/>
    <property type="project" value="InterPro"/>
</dbReference>
<dbReference type="InterPro" id="IPR039315">
    <property type="entry name" value="CheW"/>
</dbReference>
<dbReference type="GO" id="GO:0005829">
    <property type="term" value="C:cytosol"/>
    <property type="evidence" value="ECO:0007669"/>
    <property type="project" value="TreeGrafter"/>
</dbReference>
<evidence type="ECO:0000313" key="5">
    <source>
        <dbReference type="Proteomes" id="UP000042527"/>
    </source>
</evidence>
<dbReference type="EC" id="2.1.1.80" evidence="3"/>
<dbReference type="Pfam" id="PF01739">
    <property type="entry name" value="CheR"/>
    <property type="match status" value="1"/>
</dbReference>
<evidence type="ECO:0000259" key="2">
    <source>
        <dbReference type="PROSITE" id="PS50851"/>
    </source>
</evidence>
<reference evidence="4 6" key="3">
    <citation type="submission" date="2019-08" db="EMBL/GenBank/DDBJ databases">
        <authorList>
            <person name="Kuhnert P."/>
        </authorList>
    </citation>
    <scope>NUCLEOTIDE SEQUENCE [LARGE SCALE GENOMIC DNA]</scope>
    <source>
        <strain evidence="4 6">B36.5</strain>
    </source>
</reference>
<dbReference type="PROSITE" id="PS50851">
    <property type="entry name" value="CHEW"/>
    <property type="match status" value="1"/>
</dbReference>
<dbReference type="PRINTS" id="PR00996">
    <property type="entry name" value="CHERMTFRASE"/>
</dbReference>
<dbReference type="SUPFAM" id="SSF53335">
    <property type="entry name" value="S-adenosyl-L-methionine-dependent methyltransferases"/>
    <property type="match status" value="1"/>
</dbReference>
<dbReference type="Pfam" id="PF01584">
    <property type="entry name" value="CheW"/>
    <property type="match status" value="1"/>
</dbReference>
<dbReference type="SUPFAM" id="SSF50341">
    <property type="entry name" value="CheW-like"/>
    <property type="match status" value="1"/>
</dbReference>
<sequence length="447" mass="50715">MENINANINTNEITQENYSDALREQLAVIDFKMVTFSLAGKDYAIDIMQVKEIAKADNFTYVPNTSPFVIGVYNLRGDIIPIIDLRIFFNISVKKREKNSMESMVIITVEDQTFGVVVDHIDKVVGVSSHTIQPPHPIFGDINIKYIHGVVENAGRLYILLDVNRIFASKTKEEKVSAEFKGQEILPQTVPESNVASQQSEESLDIRFISDTLAAFGKFYASSINDDWLRQRYLEWRELRDSGDTQLQNEDDVKEFLSTFLSPHTKQFWSENYAKSVQEILPENSNKIINVWNVGCASGYETYSFAVLLKKKYPNSVVRIYANDSDLLAISNAPMLTIPEEKISSMYRPYVVKGVSGAYTFSSEIKDMILFEYHDCAHQNTVPDIDIILARDVLSFMSASLQSEMLQEFREKLKTTGVVILGQNEVMPRQQGWLRAEAGGLAIFSKE</sequence>
<dbReference type="InterPro" id="IPR002545">
    <property type="entry name" value="CheW-lke_dom"/>
</dbReference>
<dbReference type="InterPro" id="IPR022642">
    <property type="entry name" value="CheR_C"/>
</dbReference>
<evidence type="ECO:0000313" key="4">
    <source>
        <dbReference type="EMBL" id="QEJ98988.1"/>
    </source>
</evidence>
<dbReference type="InterPro" id="IPR000780">
    <property type="entry name" value="CheR_MeTrfase"/>
</dbReference>
<dbReference type="GeneID" id="57752325"/>
<dbReference type="AlphaFoldDB" id="A0A0B7GXL6"/>
<dbReference type="PANTHER" id="PTHR22617">
    <property type="entry name" value="CHEMOTAXIS SENSOR HISTIDINE KINASE-RELATED"/>
    <property type="match status" value="1"/>
</dbReference>
<dbReference type="RefSeq" id="WP_024752194.1">
    <property type="nucleotide sequence ID" value="NZ_CDNC01000010.1"/>
</dbReference>
<dbReference type="Gene3D" id="2.40.50.180">
    <property type="entry name" value="CheA-289, Domain 4"/>
    <property type="match status" value="1"/>
</dbReference>
<dbReference type="GO" id="GO:0032259">
    <property type="term" value="P:methylation"/>
    <property type="evidence" value="ECO:0007669"/>
    <property type="project" value="UniProtKB-KW"/>
</dbReference>
<proteinExistence type="predicted"/>
<evidence type="ECO:0000259" key="1">
    <source>
        <dbReference type="PROSITE" id="PS50123"/>
    </source>
</evidence>
<keyword evidence="3" id="KW-0489">Methyltransferase</keyword>
<evidence type="ECO:0000313" key="6">
    <source>
        <dbReference type="Proteomes" id="UP000323594"/>
    </source>
</evidence>
<dbReference type="GO" id="GO:0007165">
    <property type="term" value="P:signal transduction"/>
    <property type="evidence" value="ECO:0007669"/>
    <property type="project" value="InterPro"/>
</dbReference>
<feature type="domain" description="CheW-like" evidence="2">
    <location>
        <begin position="30"/>
        <end position="172"/>
    </location>
</feature>
<dbReference type="SMART" id="SM00260">
    <property type="entry name" value="CheW"/>
    <property type="match status" value="1"/>
</dbReference>
<accession>A0A0B7GXL6</accession>
<dbReference type="Proteomes" id="UP000042527">
    <property type="component" value="Unassembled WGS sequence"/>
</dbReference>
<dbReference type="EMBL" id="CDNC01000010">
    <property type="protein sequence ID" value="CEM61371.1"/>
    <property type="molecule type" value="Genomic_DNA"/>
</dbReference>
<dbReference type="CDD" id="cd00732">
    <property type="entry name" value="CheW"/>
    <property type="match status" value="1"/>
</dbReference>
<dbReference type="EMBL" id="CP042817">
    <property type="protein sequence ID" value="QEJ98988.1"/>
    <property type="molecule type" value="Genomic_DNA"/>
</dbReference>
<keyword evidence="5" id="KW-1185">Reference proteome</keyword>
<reference evidence="3" key="2">
    <citation type="submission" date="2015-01" db="EMBL/GenBank/DDBJ databases">
        <authorList>
            <person name="Xiang T."/>
            <person name="Song Y."/>
            <person name="Huang L."/>
            <person name="Wang B."/>
            <person name="Wu P."/>
        </authorList>
    </citation>
    <scope>NUCLEOTIDE SEQUENCE [LARGE SCALE GENOMIC DNA]</scope>
    <source>
        <strain evidence="3">V1</strain>
    </source>
</reference>
<protein>
    <submittedName>
        <fullName evidence="3">CheR methyltransferase, SAM binding domain protein</fullName>
        <ecNumber evidence="3">2.1.1.80</ecNumber>
    </submittedName>
    <submittedName>
        <fullName evidence="4">Chemotaxis protein CheW</fullName>
    </submittedName>
</protein>
<evidence type="ECO:0000313" key="3">
    <source>
        <dbReference type="EMBL" id="CEM61371.1"/>
    </source>
</evidence>